<dbReference type="Proteomes" id="UP000318413">
    <property type="component" value="Unassembled WGS sequence"/>
</dbReference>
<dbReference type="PANTHER" id="PTHR13887">
    <property type="entry name" value="GLUTATHIONE S-TRANSFERASE KAPPA"/>
    <property type="match status" value="1"/>
</dbReference>
<name>A0A502CMA9_9SPHN</name>
<dbReference type="Pfam" id="PF01323">
    <property type="entry name" value="DSBA"/>
    <property type="match status" value="1"/>
</dbReference>
<sequence length="219" mass="23976">MTRLTIDFVSDVVCPWCVIGLRGLEIALDRIDDVEADIRLHPFELNPAMGPEGQDIGEHIAEKYGATPQQSAANRDAIRQRAAEVGFTMSAAPGGRIYNSFDAHRLLDWAGEQGKALALKHALFTTYFTERRDIGDHAVLVDAAQVAGLDADAAREILSSDAHGDRVREEEARWRREGVTAVPTIVIDDRYMISGGQPADAFERALRQIAAEVEARAPA</sequence>
<comment type="caution">
    <text evidence="2">The sequence shown here is derived from an EMBL/GenBank/DDBJ whole genome shotgun (WGS) entry which is preliminary data.</text>
</comment>
<gene>
    <name evidence="2" type="ORF">EAH84_05875</name>
</gene>
<accession>A0A502CMA9</accession>
<evidence type="ECO:0000259" key="1">
    <source>
        <dbReference type="Pfam" id="PF01323"/>
    </source>
</evidence>
<evidence type="ECO:0000313" key="3">
    <source>
        <dbReference type="Proteomes" id="UP000318413"/>
    </source>
</evidence>
<dbReference type="GO" id="GO:0016491">
    <property type="term" value="F:oxidoreductase activity"/>
    <property type="evidence" value="ECO:0007669"/>
    <property type="project" value="InterPro"/>
</dbReference>
<dbReference type="InterPro" id="IPR001853">
    <property type="entry name" value="DSBA-like_thioredoxin_dom"/>
</dbReference>
<organism evidence="2 3">
    <name type="scientific">Sphingomonas oligophenolica</name>
    <dbReference type="NCBI Taxonomy" id="301154"/>
    <lineage>
        <taxon>Bacteria</taxon>
        <taxon>Pseudomonadati</taxon>
        <taxon>Pseudomonadota</taxon>
        <taxon>Alphaproteobacteria</taxon>
        <taxon>Sphingomonadales</taxon>
        <taxon>Sphingomonadaceae</taxon>
        <taxon>Sphingomonas</taxon>
    </lineage>
</organism>
<proteinExistence type="predicted"/>
<dbReference type="AlphaFoldDB" id="A0A502CMA9"/>
<dbReference type="SUPFAM" id="SSF52833">
    <property type="entry name" value="Thioredoxin-like"/>
    <property type="match status" value="1"/>
</dbReference>
<dbReference type="PANTHER" id="PTHR13887:SF41">
    <property type="entry name" value="THIOREDOXIN SUPERFAMILY PROTEIN"/>
    <property type="match status" value="1"/>
</dbReference>
<dbReference type="Gene3D" id="3.40.30.10">
    <property type="entry name" value="Glutaredoxin"/>
    <property type="match status" value="1"/>
</dbReference>
<keyword evidence="3" id="KW-1185">Reference proteome</keyword>
<dbReference type="InterPro" id="IPR036249">
    <property type="entry name" value="Thioredoxin-like_sf"/>
</dbReference>
<dbReference type="EMBL" id="RCZK01000003">
    <property type="protein sequence ID" value="TPG13764.1"/>
    <property type="molecule type" value="Genomic_DNA"/>
</dbReference>
<reference evidence="2 3" key="1">
    <citation type="journal article" date="2019" name="Environ. Microbiol.">
        <title>Species interactions and distinct microbial communities in high Arctic permafrost affected cryosols are associated with the CH4 and CO2 gas fluxes.</title>
        <authorList>
            <person name="Altshuler I."/>
            <person name="Hamel J."/>
            <person name="Turney S."/>
            <person name="Magnuson E."/>
            <person name="Levesque R."/>
            <person name="Greer C."/>
            <person name="Whyte L.G."/>
        </authorList>
    </citation>
    <scope>NUCLEOTIDE SEQUENCE [LARGE SCALE GENOMIC DNA]</scope>
    <source>
        <strain evidence="2 3">S5.1</strain>
    </source>
</reference>
<dbReference type="OrthoDB" id="9799122at2"/>
<dbReference type="RefSeq" id="WP_140869158.1">
    <property type="nucleotide sequence ID" value="NZ_RCZK01000003.1"/>
</dbReference>
<dbReference type="CDD" id="cd03024">
    <property type="entry name" value="DsbA_FrnE"/>
    <property type="match status" value="1"/>
</dbReference>
<protein>
    <submittedName>
        <fullName evidence="2">DsbA family oxidoreductase</fullName>
    </submittedName>
</protein>
<feature type="domain" description="DSBA-like thioredoxin" evidence="1">
    <location>
        <begin position="5"/>
        <end position="206"/>
    </location>
</feature>
<evidence type="ECO:0000313" key="2">
    <source>
        <dbReference type="EMBL" id="TPG13764.1"/>
    </source>
</evidence>